<feature type="transmembrane region" description="Helical" evidence="1">
    <location>
        <begin position="168"/>
        <end position="191"/>
    </location>
</feature>
<feature type="transmembrane region" description="Helical" evidence="1">
    <location>
        <begin position="12"/>
        <end position="35"/>
    </location>
</feature>
<comment type="caution">
    <text evidence="3">The sequence shown here is derived from an EMBL/GenBank/DDBJ whole genome shotgun (WGS) entry which is preliminary data.</text>
</comment>
<evidence type="ECO:0000256" key="1">
    <source>
        <dbReference type="SAM" id="Phobius"/>
    </source>
</evidence>
<protein>
    <submittedName>
        <fullName evidence="3">Fatty acid desaturase</fullName>
    </submittedName>
</protein>
<organism evidence="3 4">
    <name type="scientific">Hoeflea poritis</name>
    <dbReference type="NCBI Taxonomy" id="2993659"/>
    <lineage>
        <taxon>Bacteria</taxon>
        <taxon>Pseudomonadati</taxon>
        <taxon>Pseudomonadota</taxon>
        <taxon>Alphaproteobacteria</taxon>
        <taxon>Hyphomicrobiales</taxon>
        <taxon>Rhizobiaceae</taxon>
        <taxon>Hoeflea</taxon>
    </lineage>
</organism>
<feature type="transmembrane region" description="Helical" evidence="1">
    <location>
        <begin position="198"/>
        <end position="217"/>
    </location>
</feature>
<name>A0ABT4VVZ3_9HYPH</name>
<accession>A0ABT4VVZ3</accession>
<dbReference type="Proteomes" id="UP001148313">
    <property type="component" value="Unassembled WGS sequence"/>
</dbReference>
<evidence type="ECO:0000259" key="2">
    <source>
        <dbReference type="Pfam" id="PF00487"/>
    </source>
</evidence>
<keyword evidence="1" id="KW-1133">Transmembrane helix</keyword>
<feature type="transmembrane region" description="Helical" evidence="1">
    <location>
        <begin position="41"/>
        <end position="60"/>
    </location>
</feature>
<keyword evidence="1" id="KW-0472">Membrane</keyword>
<gene>
    <name evidence="3" type="ORF">OOZ53_26300</name>
</gene>
<dbReference type="PANTHER" id="PTHR19353">
    <property type="entry name" value="FATTY ACID DESATURASE 2"/>
    <property type="match status" value="1"/>
</dbReference>
<proteinExistence type="predicted"/>
<evidence type="ECO:0000313" key="3">
    <source>
        <dbReference type="EMBL" id="MDA4848884.1"/>
    </source>
</evidence>
<sequence length="328" mass="37485">MGRLAQYRGPNPVRSTTEIAITLFGFLAIWLTIWLGLNAGYWQILVLALPGAGFLVRLFMIQHDCGHGSFFRRRRTNDWTGRFLSILTLTPYDYWKRSHAAHHAGSGNLDRRGIGDITTLTVDEYRGLSRFGRVGYRLYRNPIVLFVLGPAFLFLFQHRLPVGDFANARAWTSVMATNVAMATLVTAFVLLVGPQQFLIIHMPIVLIAASAGVWLFYVQHQFEGTSWARNEAWQVHEFALNGSSYYALPTILRWFTANIGMHHIHHLCARIPFYKLPAAIEEDPALKRMGKLTLRESLHCVPLALWDEQNGRLISFAEFYCRHNPRSR</sequence>
<dbReference type="RefSeq" id="WP_271092767.1">
    <property type="nucleotide sequence ID" value="NZ_JAPJZH010000041.1"/>
</dbReference>
<dbReference type="InterPro" id="IPR012171">
    <property type="entry name" value="Fatty_acid_desaturase"/>
</dbReference>
<evidence type="ECO:0000313" key="4">
    <source>
        <dbReference type="Proteomes" id="UP001148313"/>
    </source>
</evidence>
<keyword evidence="4" id="KW-1185">Reference proteome</keyword>
<keyword evidence="1" id="KW-0812">Transmembrane</keyword>
<dbReference type="CDD" id="cd03507">
    <property type="entry name" value="Delta12-FADS-like"/>
    <property type="match status" value="1"/>
</dbReference>
<reference evidence="3" key="1">
    <citation type="submission" date="2022-11" db="EMBL/GenBank/DDBJ databases">
        <title>Hoeflea poritis sp. nov., isolated from scleractinian coral Porites lutea.</title>
        <authorList>
            <person name="Zhang G."/>
            <person name="Wei Q."/>
            <person name="Cai L."/>
        </authorList>
    </citation>
    <scope>NUCLEOTIDE SEQUENCE</scope>
    <source>
        <strain evidence="3">E7-10</strain>
    </source>
</reference>
<dbReference type="EMBL" id="JAPJZH010000041">
    <property type="protein sequence ID" value="MDA4848884.1"/>
    <property type="molecule type" value="Genomic_DNA"/>
</dbReference>
<dbReference type="PANTHER" id="PTHR19353:SF73">
    <property type="entry name" value="FATTY ACID DESATURASE"/>
    <property type="match status" value="1"/>
</dbReference>
<feature type="domain" description="Fatty acid desaturase" evidence="2">
    <location>
        <begin position="42"/>
        <end position="279"/>
    </location>
</feature>
<feature type="transmembrane region" description="Helical" evidence="1">
    <location>
        <begin position="138"/>
        <end position="156"/>
    </location>
</feature>
<dbReference type="InterPro" id="IPR005804">
    <property type="entry name" value="FA_desaturase_dom"/>
</dbReference>
<dbReference type="Pfam" id="PF00487">
    <property type="entry name" value="FA_desaturase"/>
    <property type="match status" value="1"/>
</dbReference>